<evidence type="ECO:0000256" key="2">
    <source>
        <dbReference type="ARBA" id="ARBA00022475"/>
    </source>
</evidence>
<keyword evidence="6 10" id="KW-0067">ATP-binding</keyword>
<evidence type="ECO:0000259" key="9">
    <source>
        <dbReference type="PROSITE" id="PS50893"/>
    </source>
</evidence>
<accession>A0A6G7Y8E7</accession>
<reference evidence="10 11" key="1">
    <citation type="submission" date="2020-03" db="EMBL/GenBank/DDBJ databases">
        <title>Propioniciclava sp. nov., isolated from Hydrophilus acuminatus.</title>
        <authorList>
            <person name="Hyun D.-W."/>
            <person name="Bae J.-W."/>
        </authorList>
    </citation>
    <scope>NUCLEOTIDE SEQUENCE [LARGE SCALE GENOMIC DNA]</scope>
    <source>
        <strain evidence="10 11">HDW11</strain>
    </source>
</reference>
<evidence type="ECO:0000256" key="8">
    <source>
        <dbReference type="ARBA" id="ARBA00023136"/>
    </source>
</evidence>
<proteinExistence type="predicted"/>
<keyword evidence="1" id="KW-0813">Transport</keyword>
<evidence type="ECO:0000256" key="7">
    <source>
        <dbReference type="ARBA" id="ARBA00022967"/>
    </source>
</evidence>
<dbReference type="PANTHER" id="PTHR43790:SF3">
    <property type="entry name" value="D-ALLOSE IMPORT ATP-BINDING PROTEIN ALSA-RELATED"/>
    <property type="match status" value="1"/>
</dbReference>
<evidence type="ECO:0000256" key="6">
    <source>
        <dbReference type="ARBA" id="ARBA00022840"/>
    </source>
</evidence>
<dbReference type="EMBL" id="CP049865">
    <property type="protein sequence ID" value="QIK73164.1"/>
    <property type="molecule type" value="Genomic_DNA"/>
</dbReference>
<dbReference type="InterPro" id="IPR050107">
    <property type="entry name" value="ABC_carbohydrate_import_ATPase"/>
</dbReference>
<keyword evidence="3" id="KW-0762">Sugar transport</keyword>
<dbReference type="PROSITE" id="PS00211">
    <property type="entry name" value="ABC_TRANSPORTER_1"/>
    <property type="match status" value="1"/>
</dbReference>
<feature type="domain" description="ABC transporter" evidence="9">
    <location>
        <begin position="246"/>
        <end position="486"/>
    </location>
</feature>
<organism evidence="10 11">
    <name type="scientific">Propioniciclava coleopterorum</name>
    <dbReference type="NCBI Taxonomy" id="2714937"/>
    <lineage>
        <taxon>Bacteria</taxon>
        <taxon>Bacillati</taxon>
        <taxon>Actinomycetota</taxon>
        <taxon>Actinomycetes</taxon>
        <taxon>Propionibacteriales</taxon>
        <taxon>Propionibacteriaceae</taxon>
        <taxon>Propioniciclava</taxon>
    </lineage>
</organism>
<dbReference type="CDD" id="cd03216">
    <property type="entry name" value="ABC_Carb_Monos_I"/>
    <property type="match status" value="1"/>
</dbReference>
<evidence type="ECO:0000256" key="3">
    <source>
        <dbReference type="ARBA" id="ARBA00022597"/>
    </source>
</evidence>
<dbReference type="Pfam" id="PF00005">
    <property type="entry name" value="ABC_tran"/>
    <property type="match status" value="2"/>
</dbReference>
<dbReference type="PANTHER" id="PTHR43790">
    <property type="entry name" value="CARBOHYDRATE TRANSPORT ATP-BINDING PROTEIN MG119-RELATED"/>
    <property type="match status" value="1"/>
</dbReference>
<dbReference type="InterPro" id="IPR003593">
    <property type="entry name" value="AAA+_ATPase"/>
</dbReference>
<dbReference type="Gene3D" id="3.40.50.300">
    <property type="entry name" value="P-loop containing nucleotide triphosphate hydrolases"/>
    <property type="match status" value="2"/>
</dbReference>
<evidence type="ECO:0000256" key="4">
    <source>
        <dbReference type="ARBA" id="ARBA00022737"/>
    </source>
</evidence>
<keyword evidence="7" id="KW-1278">Translocase</keyword>
<protein>
    <submittedName>
        <fullName evidence="10">Sugar ABC transporter ATP-binding protein</fullName>
    </submittedName>
</protein>
<feature type="domain" description="ABC transporter" evidence="9">
    <location>
        <begin position="6"/>
        <end position="231"/>
    </location>
</feature>
<evidence type="ECO:0000256" key="5">
    <source>
        <dbReference type="ARBA" id="ARBA00022741"/>
    </source>
</evidence>
<dbReference type="InterPro" id="IPR003439">
    <property type="entry name" value="ABC_transporter-like_ATP-bd"/>
</dbReference>
<keyword evidence="11" id="KW-1185">Reference proteome</keyword>
<dbReference type="InterPro" id="IPR017871">
    <property type="entry name" value="ABC_transporter-like_CS"/>
</dbReference>
<keyword evidence="4" id="KW-0677">Repeat</keyword>
<dbReference type="KEGG" id="prv:G7070_13990"/>
<dbReference type="GO" id="GO:0005524">
    <property type="term" value="F:ATP binding"/>
    <property type="evidence" value="ECO:0007669"/>
    <property type="project" value="UniProtKB-KW"/>
</dbReference>
<dbReference type="GO" id="GO:0016887">
    <property type="term" value="F:ATP hydrolysis activity"/>
    <property type="evidence" value="ECO:0007669"/>
    <property type="project" value="InterPro"/>
</dbReference>
<gene>
    <name evidence="10" type="ORF">G7070_13990</name>
</gene>
<sequence>MATPLLLAEDVAKSYGAVRALKSVDLRVLPGEAHALLGANGAGKSTFVKIVTGVVGLDHGSLSMEGEPLRLTDPQQGLARGIASVFQDPAMVPDLTVAENLILTGTPAAGVREHLERMGLGGLDLRERAGDVPLPFLRMLDLARALTHQPRLLILDEITAALPKDLADKVFAVVADLIAQDRSVLFISHRLEEVIEHCTMCTVFRDGRTVASFVPREGGEQRIVATMLGEAALATAERISAETAAIGDVRLSASGLSVVPDAAGIDLDVRAGEVVGVVALEGQGQDELFAALSGDRRPLAGTLSVDGSPLAARHPADAIRRGVVLVPADRVKALLPQRPIRESIALPLRAPLRRWGPFSMTTENRVIDRVIARLSIDTRAAAQAKRLSGGNQQKLTIGRWLAAGFRTLLLFDPTRGIDIGTKNQIYELVRELAADGAAVLMYTSELREVGLVCDRVLVLYQGSIVGEFPAEVDEETLLTAMHGLARAGGEVTP</sequence>
<keyword evidence="2" id="KW-1003">Cell membrane</keyword>
<dbReference type="SMART" id="SM00382">
    <property type="entry name" value="AAA"/>
    <property type="match status" value="1"/>
</dbReference>
<evidence type="ECO:0000313" key="11">
    <source>
        <dbReference type="Proteomes" id="UP000501058"/>
    </source>
</evidence>
<evidence type="ECO:0000256" key="1">
    <source>
        <dbReference type="ARBA" id="ARBA00022448"/>
    </source>
</evidence>
<dbReference type="AlphaFoldDB" id="A0A6G7Y8E7"/>
<dbReference type="Proteomes" id="UP000501058">
    <property type="component" value="Chromosome"/>
</dbReference>
<dbReference type="InterPro" id="IPR027417">
    <property type="entry name" value="P-loop_NTPase"/>
</dbReference>
<name>A0A6G7Y8E7_9ACTN</name>
<keyword evidence="5" id="KW-0547">Nucleotide-binding</keyword>
<dbReference type="CDD" id="cd03215">
    <property type="entry name" value="ABC_Carb_Monos_II"/>
    <property type="match status" value="1"/>
</dbReference>
<dbReference type="RefSeq" id="WP_166234235.1">
    <property type="nucleotide sequence ID" value="NZ_CP049865.1"/>
</dbReference>
<evidence type="ECO:0000313" key="10">
    <source>
        <dbReference type="EMBL" id="QIK73164.1"/>
    </source>
</evidence>
<dbReference type="SUPFAM" id="SSF52540">
    <property type="entry name" value="P-loop containing nucleoside triphosphate hydrolases"/>
    <property type="match status" value="2"/>
</dbReference>
<keyword evidence="8" id="KW-0472">Membrane</keyword>
<dbReference type="PROSITE" id="PS50893">
    <property type="entry name" value="ABC_TRANSPORTER_2"/>
    <property type="match status" value="2"/>
</dbReference>